<keyword evidence="5" id="KW-0645">Protease</keyword>
<comment type="similarity">
    <text evidence="4">In the N-terminal section; belongs to the AAA ATPase family.</text>
</comment>
<keyword evidence="15" id="KW-0482">Metalloprotease</keyword>
<dbReference type="GO" id="GO:0042407">
    <property type="term" value="P:cristae formation"/>
    <property type="evidence" value="ECO:0007669"/>
    <property type="project" value="Ensembl"/>
</dbReference>
<proteinExistence type="inferred from homology"/>
<dbReference type="InterPro" id="IPR003593">
    <property type="entry name" value="AAA+_ATPase"/>
</dbReference>
<dbReference type="Gene3D" id="3.40.1690.20">
    <property type="match status" value="1"/>
</dbReference>
<keyword evidence="23" id="KW-1185">Reference proteome</keyword>
<feature type="domain" description="AAA+ ATPase" evidence="21">
    <location>
        <begin position="180"/>
        <end position="319"/>
    </location>
</feature>
<evidence type="ECO:0000256" key="11">
    <source>
        <dbReference type="ARBA" id="ARBA00022833"/>
    </source>
</evidence>
<dbReference type="EMBL" id="CABD030102805">
    <property type="status" value="NOT_ANNOTATED_CDS"/>
    <property type="molecule type" value="Genomic_DNA"/>
</dbReference>
<name>A0A2I2YI00_GORGO</name>
<evidence type="ECO:0000313" key="22">
    <source>
        <dbReference type="Ensembl" id="ENSGGOP00000034523.1"/>
    </source>
</evidence>
<dbReference type="Gene3D" id="1.10.8.60">
    <property type="match status" value="1"/>
</dbReference>
<dbReference type="SUPFAM" id="SSF140990">
    <property type="entry name" value="FtsH protease domain-like"/>
    <property type="match status" value="1"/>
</dbReference>
<dbReference type="GO" id="GO:0034982">
    <property type="term" value="P:mitochondrial protein processing"/>
    <property type="evidence" value="ECO:0000318"/>
    <property type="project" value="GO_Central"/>
</dbReference>
<dbReference type="PROSITE" id="PS00674">
    <property type="entry name" value="AAA"/>
    <property type="match status" value="1"/>
</dbReference>
<dbReference type="Ensembl" id="ENSGGOT00000052711.1">
    <property type="protein sequence ID" value="ENSGGOP00000034523.1"/>
    <property type="gene ID" value="ENSGGOG00000037461.1"/>
</dbReference>
<feature type="region of interest" description="Disordered" evidence="20">
    <location>
        <begin position="1"/>
        <end position="22"/>
    </location>
</feature>
<keyword evidence="6" id="KW-0812">Transmembrane</keyword>
<dbReference type="InterPro" id="IPR050928">
    <property type="entry name" value="ATP-dep_Zn_Metalloprotease"/>
</dbReference>
<dbReference type="Gene3D" id="1.20.58.760">
    <property type="entry name" value="Peptidase M41"/>
    <property type="match status" value="1"/>
</dbReference>
<dbReference type="Pfam" id="PF17862">
    <property type="entry name" value="AAA_lid_3"/>
    <property type="match status" value="1"/>
</dbReference>
<dbReference type="Proteomes" id="UP000001519">
    <property type="component" value="Chromosome 16"/>
</dbReference>
<keyword evidence="10" id="KW-0378">Hydrolase</keyword>
<comment type="similarity">
    <text evidence="19">Belongs to the AAA ATPase family.</text>
</comment>
<dbReference type="EMBL" id="CABD030102804">
    <property type="status" value="NOT_ANNOTATED_CDS"/>
    <property type="molecule type" value="Genomic_DNA"/>
</dbReference>
<dbReference type="InterPro" id="IPR027417">
    <property type="entry name" value="P-loop_NTPase"/>
</dbReference>
<evidence type="ECO:0000256" key="1">
    <source>
        <dbReference type="ARBA" id="ARBA00001947"/>
    </source>
</evidence>
<evidence type="ECO:0000256" key="15">
    <source>
        <dbReference type="ARBA" id="ARBA00023049"/>
    </source>
</evidence>
<dbReference type="EMBL" id="CABD030102803">
    <property type="status" value="NOT_ANNOTATED_CDS"/>
    <property type="molecule type" value="Genomic_DNA"/>
</dbReference>
<evidence type="ECO:0000256" key="13">
    <source>
        <dbReference type="ARBA" id="ARBA00022946"/>
    </source>
</evidence>
<evidence type="ECO:0000256" key="3">
    <source>
        <dbReference type="ARBA" id="ARBA00010044"/>
    </source>
</evidence>
<evidence type="ECO:0000256" key="16">
    <source>
        <dbReference type="ARBA" id="ARBA00023128"/>
    </source>
</evidence>
<evidence type="ECO:0000256" key="4">
    <source>
        <dbReference type="ARBA" id="ARBA00010550"/>
    </source>
</evidence>
<dbReference type="Pfam" id="PF01434">
    <property type="entry name" value="Peptidase_M41"/>
    <property type="match status" value="1"/>
</dbReference>
<evidence type="ECO:0000256" key="20">
    <source>
        <dbReference type="SAM" id="MobiDB-lite"/>
    </source>
</evidence>
<evidence type="ECO:0000256" key="18">
    <source>
        <dbReference type="ARBA" id="ARBA00048778"/>
    </source>
</evidence>
<evidence type="ECO:0000256" key="9">
    <source>
        <dbReference type="ARBA" id="ARBA00022792"/>
    </source>
</evidence>
<keyword evidence="9" id="KW-0999">Mitochondrion inner membrane</keyword>
<dbReference type="GO" id="GO:0005524">
    <property type="term" value="F:ATP binding"/>
    <property type="evidence" value="ECO:0007669"/>
    <property type="project" value="UniProtKB-KW"/>
</dbReference>
<keyword evidence="7" id="KW-0479">Metal-binding</keyword>
<dbReference type="InterPro" id="IPR037219">
    <property type="entry name" value="Peptidase_M41-like"/>
</dbReference>
<comment type="cofactor">
    <cofactor evidence="1">
        <name>Zn(2+)</name>
        <dbReference type="ChEBI" id="CHEBI:29105"/>
    </cofactor>
</comment>
<protein>
    <recommendedName>
        <fullName evidence="21">AAA+ ATPase domain-containing protein</fullName>
    </recommendedName>
</protein>
<reference evidence="23" key="1">
    <citation type="submission" date="2011-05" db="EMBL/GenBank/DDBJ databases">
        <title>Insights into the evolution of the great apes provided by the gorilla genome.</title>
        <authorList>
            <person name="Scally A."/>
        </authorList>
    </citation>
    <scope>NUCLEOTIDE SEQUENCE [LARGE SCALE GENOMIC DNA]</scope>
</reference>
<dbReference type="InterPro" id="IPR005936">
    <property type="entry name" value="FtsH"/>
</dbReference>
<dbReference type="PANTHER" id="PTHR43655">
    <property type="entry name" value="ATP-DEPENDENT PROTEASE"/>
    <property type="match status" value="1"/>
</dbReference>
<evidence type="ECO:0000256" key="2">
    <source>
        <dbReference type="ARBA" id="ARBA00004448"/>
    </source>
</evidence>
<evidence type="ECO:0000256" key="8">
    <source>
        <dbReference type="ARBA" id="ARBA00022741"/>
    </source>
</evidence>
<comment type="catalytic activity">
    <reaction evidence="18">
        <text>ATP + H2O = ADP + phosphate + H(+)</text>
        <dbReference type="Rhea" id="RHEA:13065"/>
        <dbReference type="ChEBI" id="CHEBI:15377"/>
        <dbReference type="ChEBI" id="CHEBI:15378"/>
        <dbReference type="ChEBI" id="CHEBI:30616"/>
        <dbReference type="ChEBI" id="CHEBI:43474"/>
        <dbReference type="ChEBI" id="CHEBI:456216"/>
    </reaction>
    <physiologicalReaction direction="left-to-right" evidence="18">
        <dbReference type="Rhea" id="RHEA:13066"/>
    </physiologicalReaction>
</comment>
<keyword evidence="14" id="KW-1133">Transmembrane helix</keyword>
<reference evidence="22 23" key="2">
    <citation type="journal article" date="2012" name="Nature">
        <title>Insights into hominid evolution from the gorilla genome sequence.</title>
        <authorList>
            <person name="Scally A."/>
            <person name="Dutheil J.Y."/>
            <person name="Hillier L.W."/>
            <person name="Jordan G.E."/>
            <person name="Goodhead I."/>
            <person name="Herrero J."/>
            <person name="Hobolth A."/>
            <person name="Lappalainen T."/>
            <person name="Mailund T."/>
            <person name="Marques-Bonet T."/>
            <person name="McCarthy S."/>
            <person name="Montgomery S.H."/>
            <person name="Schwalie P.C."/>
            <person name="Tang Y.A."/>
            <person name="Ward M.C."/>
            <person name="Xue Y."/>
            <person name="Yngvadottir B."/>
            <person name="Alkan C."/>
            <person name="Andersen L.N."/>
            <person name="Ayub Q."/>
            <person name="Ball E.V."/>
            <person name="Beal K."/>
            <person name="Bradley B.J."/>
            <person name="Chen Y."/>
            <person name="Clee C.M."/>
            <person name="Fitzgerald S."/>
            <person name="Graves T.A."/>
            <person name="Gu Y."/>
            <person name="Heath P."/>
            <person name="Heger A."/>
            <person name="Karakoc E."/>
            <person name="Kolb-Kokocinski A."/>
            <person name="Laird G.K."/>
            <person name="Lunter G."/>
            <person name="Meader S."/>
            <person name="Mort M."/>
            <person name="Mullikin J.C."/>
            <person name="Munch K."/>
            <person name="O'Connor T.D."/>
            <person name="Phillips A.D."/>
            <person name="Prado-Martinez J."/>
            <person name="Rogers A.S."/>
            <person name="Sajjadian S."/>
            <person name="Schmidt D."/>
            <person name="Shaw K."/>
            <person name="Simpson J.T."/>
            <person name="Stenson P.D."/>
            <person name="Turner D.J."/>
            <person name="Vigilant L."/>
            <person name="Vilella A.J."/>
            <person name="Whitener W."/>
            <person name="Zhu B."/>
            <person name="Cooper D.N."/>
            <person name="de Jong P."/>
            <person name="Dermitzakis E.T."/>
            <person name="Eichler E.E."/>
            <person name="Flicek P."/>
            <person name="Goldman N."/>
            <person name="Mundy N.I."/>
            <person name="Ning Z."/>
            <person name="Odom D.T."/>
            <person name="Ponting C.P."/>
            <person name="Quail M.A."/>
            <person name="Ryder O.A."/>
            <person name="Searle S.M."/>
            <person name="Warren W.C."/>
            <person name="Wilson R.K."/>
            <person name="Schierup M.H."/>
            <person name="Rogers J."/>
            <person name="Tyler-Smith C."/>
            <person name="Durbin R."/>
        </authorList>
    </citation>
    <scope>NUCLEOTIDE SEQUENCE [LARGE SCALE GENOMIC DNA]</scope>
</reference>
<evidence type="ECO:0000256" key="14">
    <source>
        <dbReference type="ARBA" id="ARBA00022989"/>
    </source>
</evidence>
<dbReference type="AlphaFoldDB" id="A0A2I2YI00"/>
<dbReference type="InParanoid" id="A0A2I2YI00"/>
<sequence>FLSETGELENAESGGDGGRRGGKRDNVAWWRRMQKVWDFPWDDEDFHSLALLGAGVAMGFFYLYFRDPGREITWKHFVQYYLARGLVDRLEVVNKQSVRVIPAPETSSEKFLWFNIGSVDTFERNLESAQGELGIEPRNQAAVVYTSENVAGCEEAKLEIMEFVNFLKNPKQYQDLGAKIPKGAMLTGPPGTGKTLLAKATAGEATVPFITVNGSEFLEMFVGVGPARVRDMFAMARKNAPCILFIDEIDAIGRKRGQGHFGGQSEQENTLNQMLVERDRFNSATNVVVLAGTNRPGVLDPALMRPGQFHRQIYTGPPDIKGRSSIFKVHLRPLKLDESLNKDALRPRAALTVGYFFLPGSGADISNVCNEAALIAARHLSSSVQEKHFQQAIERVIGGLEKKAQVLQPGEKTTVAYHEAGHMVVGWLLEHVDPLLKVSIIPRGKGLGYAQYLPREQQLYTQEQLFDRMCMMLGGRVAEQLCSGQITTGAQDDLRKVTQSAYTQVVQFGVSEKLGQVSFDFPRQGKALVEKPYSEATAQLLDDEVQHLVTAAYRRTLGLLTQCREHVEKVGQRLLEKEVLEKADMVELLGPRPFAEKSTYEEFVEGVGSLEEDTSLPEGLKGWNRGQEEEDVESSLCRGLCVACGGRLHLLLGGVG</sequence>
<keyword evidence="11" id="KW-0862">Zinc</keyword>
<dbReference type="CDD" id="cd19501">
    <property type="entry name" value="RecA-like_FtsH"/>
    <property type="match status" value="1"/>
</dbReference>
<organism evidence="22 23">
    <name type="scientific">Gorilla gorilla gorilla</name>
    <name type="common">Western lowland gorilla</name>
    <dbReference type="NCBI Taxonomy" id="9595"/>
    <lineage>
        <taxon>Eukaryota</taxon>
        <taxon>Metazoa</taxon>
        <taxon>Chordata</taxon>
        <taxon>Craniata</taxon>
        <taxon>Vertebrata</taxon>
        <taxon>Euteleostomi</taxon>
        <taxon>Mammalia</taxon>
        <taxon>Eutheria</taxon>
        <taxon>Euarchontoglires</taxon>
        <taxon>Primates</taxon>
        <taxon>Haplorrhini</taxon>
        <taxon>Catarrhini</taxon>
        <taxon>Hominidae</taxon>
        <taxon>Gorilla</taxon>
    </lineage>
</organism>
<comment type="similarity">
    <text evidence="3">In the C-terminal section; belongs to the peptidase M41 family.</text>
</comment>
<dbReference type="GO" id="GO:0004222">
    <property type="term" value="F:metalloendopeptidase activity"/>
    <property type="evidence" value="ECO:0000318"/>
    <property type="project" value="GO_Central"/>
</dbReference>
<dbReference type="GO" id="GO:0004176">
    <property type="term" value="F:ATP-dependent peptidase activity"/>
    <property type="evidence" value="ECO:0007669"/>
    <property type="project" value="InterPro"/>
</dbReference>
<dbReference type="SUPFAM" id="SSF52540">
    <property type="entry name" value="P-loop containing nucleoside triphosphate hydrolases"/>
    <property type="match status" value="1"/>
</dbReference>
<evidence type="ECO:0000256" key="12">
    <source>
        <dbReference type="ARBA" id="ARBA00022840"/>
    </source>
</evidence>
<accession>A0A2I2YI00</accession>
<dbReference type="GO" id="GO:0005745">
    <property type="term" value="C:m-AAA complex"/>
    <property type="evidence" value="ECO:0000318"/>
    <property type="project" value="GO_Central"/>
</dbReference>
<dbReference type="GO" id="GO:0008270">
    <property type="term" value="F:zinc ion binding"/>
    <property type="evidence" value="ECO:0007669"/>
    <property type="project" value="InterPro"/>
</dbReference>
<comment type="subcellular location">
    <subcellularLocation>
        <location evidence="2">Mitochondrion inner membrane</location>
        <topology evidence="2">Multi-pass membrane protein</topology>
    </subcellularLocation>
</comment>
<dbReference type="Bgee" id="ENSGGOG00000037461">
    <property type="expression patterns" value="Expressed in cerebellum and 5 other cell types or tissues"/>
</dbReference>
<dbReference type="NCBIfam" id="TIGR01241">
    <property type="entry name" value="FtsH_fam"/>
    <property type="match status" value="1"/>
</dbReference>
<evidence type="ECO:0000256" key="10">
    <source>
        <dbReference type="ARBA" id="ARBA00022801"/>
    </source>
</evidence>
<evidence type="ECO:0000256" key="19">
    <source>
        <dbReference type="RuleBase" id="RU003651"/>
    </source>
</evidence>
<dbReference type="STRING" id="9593.ENSGGOP00000034523"/>
<dbReference type="SMART" id="SM00382">
    <property type="entry name" value="AAA"/>
    <property type="match status" value="1"/>
</dbReference>
<keyword evidence="13" id="KW-0809">Transit peptide</keyword>
<dbReference type="GO" id="GO:0008053">
    <property type="term" value="P:mitochondrial fusion"/>
    <property type="evidence" value="ECO:0007669"/>
    <property type="project" value="Ensembl"/>
</dbReference>
<dbReference type="OMA" id="EFMRFAP"/>
<dbReference type="InterPro" id="IPR003959">
    <property type="entry name" value="ATPase_AAA_core"/>
</dbReference>
<keyword evidence="16" id="KW-0496">Mitochondrion</keyword>
<dbReference type="PANTHER" id="PTHR43655:SF7">
    <property type="entry name" value="AFG3-LIKE PROTEIN 1"/>
    <property type="match status" value="1"/>
</dbReference>
<keyword evidence="12 19" id="KW-0067">ATP-binding</keyword>
<evidence type="ECO:0000256" key="6">
    <source>
        <dbReference type="ARBA" id="ARBA00022692"/>
    </source>
</evidence>
<keyword evidence="8 19" id="KW-0547">Nucleotide-binding</keyword>
<evidence type="ECO:0000256" key="17">
    <source>
        <dbReference type="ARBA" id="ARBA00023136"/>
    </source>
</evidence>
<dbReference type="GO" id="GO:0016887">
    <property type="term" value="F:ATP hydrolysis activity"/>
    <property type="evidence" value="ECO:0007669"/>
    <property type="project" value="InterPro"/>
</dbReference>
<keyword evidence="17" id="KW-0472">Membrane</keyword>
<dbReference type="FunFam" id="3.40.50.300:FF:000001">
    <property type="entry name" value="ATP-dependent zinc metalloprotease FtsH"/>
    <property type="match status" value="1"/>
</dbReference>
<dbReference type="InterPro" id="IPR000642">
    <property type="entry name" value="Peptidase_M41"/>
</dbReference>
<dbReference type="Pfam" id="PF00004">
    <property type="entry name" value="AAA"/>
    <property type="match status" value="1"/>
</dbReference>
<feature type="compositionally biased region" description="Acidic residues" evidence="20">
    <location>
        <begin position="1"/>
        <end position="10"/>
    </location>
</feature>
<dbReference type="FunFam" id="1.20.58.760:FF:000003">
    <property type="entry name" value="AFG3-like AAA ATPase 2"/>
    <property type="match status" value="1"/>
</dbReference>
<evidence type="ECO:0000256" key="5">
    <source>
        <dbReference type="ARBA" id="ARBA00022670"/>
    </source>
</evidence>
<dbReference type="GeneTree" id="ENSGT00940000160625"/>
<dbReference type="InterPro" id="IPR041569">
    <property type="entry name" value="AAA_lid_3"/>
</dbReference>
<dbReference type="Gene3D" id="3.40.50.300">
    <property type="entry name" value="P-loop containing nucleotide triphosphate hydrolases"/>
    <property type="match status" value="1"/>
</dbReference>
<dbReference type="InterPro" id="IPR011546">
    <property type="entry name" value="Pept_M41_FtsH_extracell"/>
</dbReference>
<reference evidence="22" key="3">
    <citation type="submission" date="2025-08" db="UniProtKB">
        <authorList>
            <consortium name="Ensembl"/>
        </authorList>
    </citation>
    <scope>IDENTIFICATION</scope>
</reference>
<evidence type="ECO:0000259" key="21">
    <source>
        <dbReference type="SMART" id="SM00382"/>
    </source>
</evidence>
<dbReference type="InterPro" id="IPR003960">
    <property type="entry name" value="ATPase_AAA_CS"/>
</dbReference>
<evidence type="ECO:0000256" key="7">
    <source>
        <dbReference type="ARBA" id="ARBA00022723"/>
    </source>
</evidence>
<dbReference type="Pfam" id="PF06480">
    <property type="entry name" value="FtsH_ext"/>
    <property type="match status" value="1"/>
</dbReference>
<dbReference type="FunFam" id="1.10.8.60:FF:000019">
    <property type="entry name" value="AFG3-like AAA ATPase 2"/>
    <property type="match status" value="1"/>
</dbReference>
<evidence type="ECO:0000313" key="23">
    <source>
        <dbReference type="Proteomes" id="UP000001519"/>
    </source>
</evidence>
<reference evidence="22" key="4">
    <citation type="submission" date="2025-09" db="UniProtKB">
        <authorList>
            <consortium name="Ensembl"/>
        </authorList>
    </citation>
    <scope>IDENTIFICATION</scope>
</reference>
<dbReference type="FunFam" id="3.40.1690.20:FF:000001">
    <property type="entry name" value="AFG3-like AAA ATPase 2"/>
    <property type="match status" value="1"/>
</dbReference>